<reference evidence="2" key="1">
    <citation type="submission" date="2014-09" db="EMBL/GenBank/DDBJ databases">
        <authorList>
            <person name="Magalhaes I.L.F."/>
            <person name="Oliveira U."/>
            <person name="Santos F.R."/>
            <person name="Vidigal T.H.D.A."/>
            <person name="Brescovit A.D."/>
            <person name="Santos A.J."/>
        </authorList>
    </citation>
    <scope>NUCLEOTIDE SEQUENCE</scope>
    <source>
        <tissue evidence="2">Shoot tissue taken approximately 20 cm above the soil surface</tissue>
    </source>
</reference>
<proteinExistence type="predicted"/>
<evidence type="ECO:0000256" key="1">
    <source>
        <dbReference type="SAM" id="MobiDB-lite"/>
    </source>
</evidence>
<accession>A0A0A8ZV45</accession>
<protein>
    <submittedName>
        <fullName evidence="2">Uncharacterized protein</fullName>
    </submittedName>
</protein>
<dbReference type="EMBL" id="GBRH01254606">
    <property type="protein sequence ID" value="JAD43289.1"/>
    <property type="molecule type" value="Transcribed_RNA"/>
</dbReference>
<sequence length="29" mass="2815">MAVALSPSPPAGARPSAASRTMLAMSKAS</sequence>
<organism evidence="2">
    <name type="scientific">Arundo donax</name>
    <name type="common">Giant reed</name>
    <name type="synonym">Donax arundinaceus</name>
    <dbReference type="NCBI Taxonomy" id="35708"/>
    <lineage>
        <taxon>Eukaryota</taxon>
        <taxon>Viridiplantae</taxon>
        <taxon>Streptophyta</taxon>
        <taxon>Embryophyta</taxon>
        <taxon>Tracheophyta</taxon>
        <taxon>Spermatophyta</taxon>
        <taxon>Magnoliopsida</taxon>
        <taxon>Liliopsida</taxon>
        <taxon>Poales</taxon>
        <taxon>Poaceae</taxon>
        <taxon>PACMAD clade</taxon>
        <taxon>Arundinoideae</taxon>
        <taxon>Arundineae</taxon>
        <taxon>Arundo</taxon>
    </lineage>
</organism>
<feature type="region of interest" description="Disordered" evidence="1">
    <location>
        <begin position="1"/>
        <end position="29"/>
    </location>
</feature>
<evidence type="ECO:0000313" key="2">
    <source>
        <dbReference type="EMBL" id="JAD43289.1"/>
    </source>
</evidence>
<name>A0A0A8ZV45_ARUDO</name>
<reference evidence="2" key="2">
    <citation type="journal article" date="2015" name="Data Brief">
        <title>Shoot transcriptome of the giant reed, Arundo donax.</title>
        <authorList>
            <person name="Barrero R.A."/>
            <person name="Guerrero F.D."/>
            <person name="Moolhuijzen P."/>
            <person name="Goolsby J.A."/>
            <person name="Tidwell J."/>
            <person name="Bellgard S.E."/>
            <person name="Bellgard M.I."/>
        </authorList>
    </citation>
    <scope>NUCLEOTIDE SEQUENCE</scope>
    <source>
        <tissue evidence="2">Shoot tissue taken approximately 20 cm above the soil surface</tissue>
    </source>
</reference>
<dbReference type="AlphaFoldDB" id="A0A0A8ZV45"/>